<dbReference type="InParanoid" id="A0A0G4EHW9"/>
<sequence>MERPAVAVKVVNEDIRKKKDTHDLYDEVLKEVEPMLHIRHPYVVTFLGMCSDKTYGPIMVTELCEAGSLEDYLETRGPLSATIRTKFAKQICEGVQAFHDKNIVHRDLKPGNILVTEGLDLKITDFGLVIDLNRSLASAGGAGTILYMAPEAFDPKAAKGLTTKADIWAVGAIILQVHGVSLSHLFVKLIQLRQAPDIPESIPSHAKAIIIKCFALDPADRPTAGQELTRTPTPPPRPTPQPMIKRNDIFEASKAGDEQSCIMLINKEGIKILDKREGVFKKTPFLVAAGEGHVGVMSVIVVTLLYTGLP</sequence>
<keyword evidence="4" id="KW-0067">ATP-binding</keyword>
<dbReference type="PANTHER" id="PTHR44329">
    <property type="entry name" value="SERINE/THREONINE-PROTEIN KINASE TNNI3K-RELATED"/>
    <property type="match status" value="1"/>
</dbReference>
<dbReference type="GO" id="GO:0005524">
    <property type="term" value="F:ATP binding"/>
    <property type="evidence" value="ECO:0007669"/>
    <property type="project" value="UniProtKB-KW"/>
</dbReference>
<evidence type="ECO:0000313" key="8">
    <source>
        <dbReference type="EMBL" id="CEL95524.1"/>
    </source>
</evidence>
<keyword evidence="2" id="KW-0547">Nucleotide-binding</keyword>
<dbReference type="GO" id="GO:0004674">
    <property type="term" value="F:protein serine/threonine kinase activity"/>
    <property type="evidence" value="ECO:0007669"/>
    <property type="project" value="TreeGrafter"/>
</dbReference>
<accession>A0A0G4EHW9</accession>
<dbReference type="PROSITE" id="PS50011">
    <property type="entry name" value="PROTEIN_KINASE_DOM"/>
    <property type="match status" value="1"/>
</dbReference>
<feature type="compositionally biased region" description="Pro residues" evidence="5">
    <location>
        <begin position="232"/>
        <end position="241"/>
    </location>
</feature>
<evidence type="ECO:0000256" key="4">
    <source>
        <dbReference type="ARBA" id="ARBA00022840"/>
    </source>
</evidence>
<dbReference type="OrthoDB" id="432958at2759"/>
<dbReference type="InterPro" id="IPR000719">
    <property type="entry name" value="Prot_kinase_dom"/>
</dbReference>
<gene>
    <name evidence="8" type="ORF">Vbra_11954</name>
</gene>
<feature type="region of interest" description="Disordered" evidence="5">
    <location>
        <begin position="221"/>
        <end position="243"/>
    </location>
</feature>
<dbReference type="Proteomes" id="UP000041254">
    <property type="component" value="Unassembled WGS sequence"/>
</dbReference>
<keyword evidence="1" id="KW-0808">Transferase</keyword>
<evidence type="ECO:0000256" key="1">
    <source>
        <dbReference type="ARBA" id="ARBA00022679"/>
    </source>
</evidence>
<proteinExistence type="predicted"/>
<evidence type="ECO:0000256" key="3">
    <source>
        <dbReference type="ARBA" id="ARBA00022777"/>
    </source>
</evidence>
<dbReference type="InterPro" id="IPR011009">
    <property type="entry name" value="Kinase-like_dom_sf"/>
</dbReference>
<protein>
    <recommendedName>
        <fullName evidence="7">Protein kinase domain-containing protein</fullName>
    </recommendedName>
</protein>
<evidence type="ECO:0000256" key="5">
    <source>
        <dbReference type="SAM" id="MobiDB-lite"/>
    </source>
</evidence>
<evidence type="ECO:0000259" key="7">
    <source>
        <dbReference type="PROSITE" id="PS50011"/>
    </source>
</evidence>
<keyword evidence="6" id="KW-1133">Transmembrane helix</keyword>
<dbReference type="Pfam" id="PF00069">
    <property type="entry name" value="Pkinase"/>
    <property type="match status" value="1"/>
</dbReference>
<dbReference type="AlphaFoldDB" id="A0A0G4EHW9"/>
<dbReference type="OMA" id="NKYEHEQ"/>
<feature type="transmembrane region" description="Helical" evidence="6">
    <location>
        <begin position="285"/>
        <end position="306"/>
    </location>
</feature>
<dbReference type="InterPro" id="IPR008271">
    <property type="entry name" value="Ser/Thr_kinase_AS"/>
</dbReference>
<dbReference type="PhylomeDB" id="A0A0G4EHW9"/>
<dbReference type="EMBL" id="CDMY01000228">
    <property type="protein sequence ID" value="CEL95524.1"/>
    <property type="molecule type" value="Genomic_DNA"/>
</dbReference>
<dbReference type="InterPro" id="IPR051681">
    <property type="entry name" value="Ser/Thr_Kinases-Pseudokinases"/>
</dbReference>
<evidence type="ECO:0000256" key="6">
    <source>
        <dbReference type="SAM" id="Phobius"/>
    </source>
</evidence>
<keyword evidence="9" id="KW-1185">Reference proteome</keyword>
<keyword evidence="6" id="KW-0812">Transmembrane</keyword>
<keyword evidence="6" id="KW-0472">Membrane</keyword>
<reference evidence="8 9" key="1">
    <citation type="submission" date="2014-11" db="EMBL/GenBank/DDBJ databases">
        <authorList>
            <person name="Zhu J."/>
            <person name="Qi W."/>
            <person name="Song R."/>
        </authorList>
    </citation>
    <scope>NUCLEOTIDE SEQUENCE [LARGE SCALE GENOMIC DNA]</scope>
</reference>
<organism evidence="8 9">
    <name type="scientific">Vitrella brassicaformis (strain CCMP3155)</name>
    <dbReference type="NCBI Taxonomy" id="1169540"/>
    <lineage>
        <taxon>Eukaryota</taxon>
        <taxon>Sar</taxon>
        <taxon>Alveolata</taxon>
        <taxon>Colpodellida</taxon>
        <taxon>Vitrellaceae</taxon>
        <taxon>Vitrella</taxon>
    </lineage>
</organism>
<dbReference type="VEuPathDB" id="CryptoDB:Vbra_11954"/>
<dbReference type="PANTHER" id="PTHR44329:SF288">
    <property type="entry name" value="MITOGEN-ACTIVATED PROTEIN KINASE KINASE KINASE 20"/>
    <property type="match status" value="1"/>
</dbReference>
<dbReference type="STRING" id="1169540.A0A0G4EHW9"/>
<evidence type="ECO:0000256" key="2">
    <source>
        <dbReference type="ARBA" id="ARBA00022741"/>
    </source>
</evidence>
<name>A0A0G4EHW9_VITBC</name>
<keyword evidence="3" id="KW-0418">Kinase</keyword>
<dbReference type="SMART" id="SM00220">
    <property type="entry name" value="S_TKc"/>
    <property type="match status" value="1"/>
</dbReference>
<dbReference type="PROSITE" id="PS00108">
    <property type="entry name" value="PROTEIN_KINASE_ST"/>
    <property type="match status" value="1"/>
</dbReference>
<dbReference type="SUPFAM" id="SSF56112">
    <property type="entry name" value="Protein kinase-like (PK-like)"/>
    <property type="match status" value="1"/>
</dbReference>
<evidence type="ECO:0000313" key="9">
    <source>
        <dbReference type="Proteomes" id="UP000041254"/>
    </source>
</evidence>
<feature type="domain" description="Protein kinase" evidence="7">
    <location>
        <begin position="1"/>
        <end position="244"/>
    </location>
</feature>
<dbReference type="Gene3D" id="1.10.510.10">
    <property type="entry name" value="Transferase(Phosphotransferase) domain 1"/>
    <property type="match status" value="1"/>
</dbReference>